<dbReference type="Pfam" id="PF13520">
    <property type="entry name" value="AA_permease_2"/>
    <property type="match status" value="1"/>
</dbReference>
<evidence type="ECO:0000256" key="1">
    <source>
        <dbReference type="ARBA" id="ARBA00004141"/>
    </source>
</evidence>
<dbReference type="InterPro" id="IPR002293">
    <property type="entry name" value="AA/rel_permease1"/>
</dbReference>
<dbReference type="Gene3D" id="1.20.1740.10">
    <property type="entry name" value="Amino acid/polyamine transporter I"/>
    <property type="match status" value="1"/>
</dbReference>
<gene>
    <name evidence="6" type="ORF">B9Q03_04900</name>
</gene>
<dbReference type="GO" id="GO:0022857">
    <property type="term" value="F:transmembrane transporter activity"/>
    <property type="evidence" value="ECO:0007669"/>
    <property type="project" value="InterPro"/>
</dbReference>
<dbReference type="InterPro" id="IPR052962">
    <property type="entry name" value="AA_Transporter_AGT"/>
</dbReference>
<proteinExistence type="predicted"/>
<feature type="transmembrane region" description="Helical" evidence="5">
    <location>
        <begin position="298"/>
        <end position="318"/>
    </location>
</feature>
<keyword evidence="3 5" id="KW-1133">Transmembrane helix</keyword>
<evidence type="ECO:0000256" key="2">
    <source>
        <dbReference type="ARBA" id="ARBA00022692"/>
    </source>
</evidence>
<feature type="transmembrane region" description="Helical" evidence="5">
    <location>
        <begin position="493"/>
        <end position="513"/>
    </location>
</feature>
<dbReference type="PANTHER" id="PTHR47547">
    <property type="match status" value="1"/>
</dbReference>
<sequence length="524" mass="56131">MANRSDEGPKGQVLKKEISYFQLVVIAVVASVGTGILFATDSMTAAAGPGSVLSWALIWIFFLPLALTFAELARVFPEAGGPARYPLYTHGRMLALLTSTSSLIWYLFIPPIEALAVVEALDYFYPKLIGPNGYPTLLGAGLGVILLLLFIPFNYYGTKSFARSSTGLGVVKFVFYAALALGLIAVYFNASNFTSYGGFLPYGATGLFLAMPTAAFAVGGVRIITDYAEEVKSTGVLVKAVVLTVFAQLVLTVLFGLSFVGALNWGKLGLSSGDWSSLTSLPGNPFVDLSNSLKVSPLLAIAIVVGTLGPFVTGYIYLGGGTRILFAMSRSNFVSSKIKQLHQKYYVPTWAILIFAIVGAIVTFVSAPAPSIYSLLTDAVVAGYLAYAANPVAMMAARRQGLTQSAHRLPGGSVFAPIGLIFSALIVYWSGWPSVPYSILIITVASILFTVVYRVKENVFNSVWFIVYALFMLVMSYIGSVGALNVIPFSWSSLIVAAVSVLVFYPWGILTALREPIKEAPQEQ</sequence>
<evidence type="ECO:0000256" key="4">
    <source>
        <dbReference type="ARBA" id="ARBA00023136"/>
    </source>
</evidence>
<evidence type="ECO:0000313" key="7">
    <source>
        <dbReference type="Proteomes" id="UP000240322"/>
    </source>
</evidence>
<feature type="transmembrane region" description="Helical" evidence="5">
    <location>
        <begin position="409"/>
        <end position="429"/>
    </location>
</feature>
<evidence type="ECO:0000256" key="5">
    <source>
        <dbReference type="SAM" id="Phobius"/>
    </source>
</evidence>
<organism evidence="6 7">
    <name type="scientific">Candidatus Marsarchaeota G2 archaeon OSP_D</name>
    <dbReference type="NCBI Taxonomy" id="1978157"/>
    <lineage>
        <taxon>Archaea</taxon>
        <taxon>Candidatus Marsarchaeota</taxon>
        <taxon>Candidatus Marsarchaeota group 2</taxon>
    </lineage>
</organism>
<dbReference type="PIRSF" id="PIRSF006060">
    <property type="entry name" value="AA_transporter"/>
    <property type="match status" value="1"/>
</dbReference>
<keyword evidence="4 5" id="KW-0472">Membrane</keyword>
<feature type="transmembrane region" description="Helical" evidence="5">
    <location>
        <begin position="236"/>
        <end position="263"/>
    </location>
</feature>
<feature type="transmembrane region" description="Helical" evidence="5">
    <location>
        <begin position="372"/>
        <end position="397"/>
    </location>
</feature>
<feature type="transmembrane region" description="Helical" evidence="5">
    <location>
        <begin position="94"/>
        <end position="117"/>
    </location>
</feature>
<protein>
    <submittedName>
        <fullName evidence="6">Amino acid transporter</fullName>
    </submittedName>
</protein>
<comment type="caution">
    <text evidence="6">The sequence shown here is derived from an EMBL/GenBank/DDBJ whole genome shotgun (WGS) entry which is preliminary data.</text>
</comment>
<dbReference type="EMBL" id="NEXE01000033">
    <property type="protein sequence ID" value="PSN91154.1"/>
    <property type="molecule type" value="Genomic_DNA"/>
</dbReference>
<feature type="transmembrane region" description="Helical" evidence="5">
    <location>
        <begin position="20"/>
        <end position="40"/>
    </location>
</feature>
<dbReference type="GO" id="GO:0016020">
    <property type="term" value="C:membrane"/>
    <property type="evidence" value="ECO:0007669"/>
    <property type="project" value="UniProtKB-SubCell"/>
</dbReference>
<reference evidence="6 7" key="1">
    <citation type="submission" date="2017-04" db="EMBL/GenBank/DDBJ databases">
        <title>Novel microbial lineages endemic to geothermal iron-oxide mats fill important gaps in the evolutionary history of Archaea.</title>
        <authorList>
            <person name="Jay Z.J."/>
            <person name="Beam J.P."/>
            <person name="Dlakic M."/>
            <person name="Rusch D.B."/>
            <person name="Kozubal M.A."/>
            <person name="Inskeep W.P."/>
        </authorList>
    </citation>
    <scope>NUCLEOTIDE SEQUENCE [LARGE SCALE GENOMIC DNA]</scope>
    <source>
        <strain evidence="6">OSP_D</strain>
    </source>
</reference>
<comment type="subcellular location">
    <subcellularLocation>
        <location evidence="1">Membrane</location>
        <topology evidence="1">Multi-pass membrane protein</topology>
    </subcellularLocation>
</comment>
<feature type="transmembrane region" description="Helical" evidence="5">
    <location>
        <begin position="169"/>
        <end position="190"/>
    </location>
</feature>
<feature type="transmembrane region" description="Helical" evidence="5">
    <location>
        <begin position="137"/>
        <end position="157"/>
    </location>
</feature>
<dbReference type="AlphaFoldDB" id="A0A2R6AXR0"/>
<feature type="transmembrane region" description="Helical" evidence="5">
    <location>
        <begin position="435"/>
        <end position="453"/>
    </location>
</feature>
<name>A0A2R6AXR0_9ARCH</name>
<feature type="transmembrane region" description="Helical" evidence="5">
    <location>
        <begin position="202"/>
        <end position="224"/>
    </location>
</feature>
<dbReference type="PANTHER" id="PTHR47547:SF1">
    <property type="entry name" value="ASPARTATE-PROTON SYMPORTER"/>
    <property type="match status" value="1"/>
</dbReference>
<keyword evidence="2 5" id="KW-0812">Transmembrane</keyword>
<feature type="transmembrane region" description="Helical" evidence="5">
    <location>
        <begin position="345"/>
        <end position="366"/>
    </location>
</feature>
<evidence type="ECO:0000313" key="6">
    <source>
        <dbReference type="EMBL" id="PSN91154.1"/>
    </source>
</evidence>
<accession>A0A2R6AXR0</accession>
<evidence type="ECO:0000256" key="3">
    <source>
        <dbReference type="ARBA" id="ARBA00022989"/>
    </source>
</evidence>
<feature type="transmembrane region" description="Helical" evidence="5">
    <location>
        <begin position="465"/>
        <end position="487"/>
    </location>
</feature>
<feature type="transmembrane region" description="Helical" evidence="5">
    <location>
        <begin position="52"/>
        <end position="73"/>
    </location>
</feature>
<dbReference type="Proteomes" id="UP000240322">
    <property type="component" value="Unassembled WGS sequence"/>
</dbReference>